<dbReference type="GO" id="GO:0005868">
    <property type="term" value="C:cytoplasmic dynein complex"/>
    <property type="evidence" value="ECO:0007669"/>
    <property type="project" value="TreeGrafter"/>
</dbReference>
<comment type="caution">
    <text evidence="3">The sequence shown here is derived from an EMBL/GenBank/DDBJ whole genome shotgun (WGS) entry which is preliminary data.</text>
</comment>
<feature type="region of interest" description="Disordered" evidence="2">
    <location>
        <begin position="1"/>
        <end position="57"/>
    </location>
</feature>
<dbReference type="Gene3D" id="3.30.1140.40">
    <property type="entry name" value="Tctex-1"/>
    <property type="match status" value="1"/>
</dbReference>
<sequence length="211" mass="24462">MAEEEKPERPAEGRKSKRESKDKDQGLVKRESKDKSRSSVGGPTKSVRSRLTITEPSMSRIKVRRQSYGFRHVAGTGPVDRSSQIAIEFRRPIMTYLNTYQLDPRSSFHIPKVKKIINKHLNEKFGDHRYHLQESPALAIRIAGEVMRELKQMQFNRYRIISVVTIGQKRAQSYNNAISFLWDHERDSYADVEKETCTAFIQVTVFAVYLD</sequence>
<feature type="compositionally biased region" description="Basic and acidic residues" evidence="2">
    <location>
        <begin position="1"/>
        <end position="37"/>
    </location>
</feature>
<dbReference type="InterPro" id="IPR038586">
    <property type="entry name" value="Tctex-1-like_sf"/>
</dbReference>
<keyword evidence="4" id="KW-1185">Reference proteome</keyword>
<accession>A0A4C1V6M9</accession>
<organism evidence="3 4">
    <name type="scientific">Eumeta variegata</name>
    <name type="common">Bagworm moth</name>
    <name type="synonym">Eumeta japonica</name>
    <dbReference type="NCBI Taxonomy" id="151549"/>
    <lineage>
        <taxon>Eukaryota</taxon>
        <taxon>Metazoa</taxon>
        <taxon>Ecdysozoa</taxon>
        <taxon>Arthropoda</taxon>
        <taxon>Hexapoda</taxon>
        <taxon>Insecta</taxon>
        <taxon>Pterygota</taxon>
        <taxon>Neoptera</taxon>
        <taxon>Endopterygota</taxon>
        <taxon>Lepidoptera</taxon>
        <taxon>Glossata</taxon>
        <taxon>Ditrysia</taxon>
        <taxon>Tineoidea</taxon>
        <taxon>Psychidae</taxon>
        <taxon>Oiketicinae</taxon>
        <taxon>Eumeta</taxon>
    </lineage>
</organism>
<dbReference type="AlphaFoldDB" id="A0A4C1V6M9"/>
<proteinExistence type="inferred from homology"/>
<dbReference type="EMBL" id="BGZK01000289">
    <property type="protein sequence ID" value="GBP34471.1"/>
    <property type="molecule type" value="Genomic_DNA"/>
</dbReference>
<gene>
    <name evidence="3" type="primary">Tcte3</name>
    <name evidence="3" type="ORF">EVAR_29866_1</name>
</gene>
<dbReference type="GO" id="GO:0007018">
    <property type="term" value="P:microtubule-based movement"/>
    <property type="evidence" value="ECO:0007669"/>
    <property type="project" value="TreeGrafter"/>
</dbReference>
<comment type="similarity">
    <text evidence="1">Belongs to the dynein light chain Tctex-type family.</text>
</comment>
<dbReference type="STRING" id="151549.A0A4C1V6M9"/>
<name>A0A4C1V6M9_EUMVA</name>
<evidence type="ECO:0000313" key="3">
    <source>
        <dbReference type="EMBL" id="GBP34471.1"/>
    </source>
</evidence>
<protein>
    <submittedName>
        <fullName evidence="3">Tctex1 domain-containing protein 3</fullName>
    </submittedName>
</protein>
<dbReference type="GO" id="GO:0045505">
    <property type="term" value="F:dynein intermediate chain binding"/>
    <property type="evidence" value="ECO:0007669"/>
    <property type="project" value="TreeGrafter"/>
</dbReference>
<dbReference type="PANTHER" id="PTHR21255:SF65">
    <property type="entry name" value="TCTEX1 DOMAIN-CONTAINING PROTEIN 2"/>
    <property type="match status" value="1"/>
</dbReference>
<reference evidence="3 4" key="1">
    <citation type="journal article" date="2019" name="Commun. Biol.">
        <title>The bagworm genome reveals a unique fibroin gene that provides high tensile strength.</title>
        <authorList>
            <person name="Kono N."/>
            <person name="Nakamura H."/>
            <person name="Ohtoshi R."/>
            <person name="Tomita M."/>
            <person name="Numata K."/>
            <person name="Arakawa K."/>
        </authorList>
    </citation>
    <scope>NUCLEOTIDE SEQUENCE [LARGE SCALE GENOMIC DNA]</scope>
</reference>
<dbReference type="CDD" id="cd21451">
    <property type="entry name" value="DLC-like_TCTEX1D"/>
    <property type="match status" value="1"/>
</dbReference>
<dbReference type="Pfam" id="PF03645">
    <property type="entry name" value="Tctex-1"/>
    <property type="match status" value="1"/>
</dbReference>
<evidence type="ECO:0000256" key="2">
    <source>
        <dbReference type="SAM" id="MobiDB-lite"/>
    </source>
</evidence>
<dbReference type="Proteomes" id="UP000299102">
    <property type="component" value="Unassembled WGS sequence"/>
</dbReference>
<dbReference type="OrthoDB" id="10248487at2759"/>
<evidence type="ECO:0000313" key="4">
    <source>
        <dbReference type="Proteomes" id="UP000299102"/>
    </source>
</evidence>
<dbReference type="PANTHER" id="PTHR21255">
    <property type="entry name" value="T-COMPLEX-ASSOCIATED-TESTIS-EXPRESSED 1/ DYNEIN LIGHT CHAIN"/>
    <property type="match status" value="1"/>
</dbReference>
<dbReference type="GO" id="GO:0005737">
    <property type="term" value="C:cytoplasm"/>
    <property type="evidence" value="ECO:0007669"/>
    <property type="project" value="TreeGrafter"/>
</dbReference>
<dbReference type="InterPro" id="IPR005334">
    <property type="entry name" value="Tctex-1-like"/>
</dbReference>
<evidence type="ECO:0000256" key="1">
    <source>
        <dbReference type="ARBA" id="ARBA00005361"/>
    </source>
</evidence>